<dbReference type="STRING" id="145854.GA0074692_0024"/>
<dbReference type="AlphaFoldDB" id="A0A1C6RGX3"/>
<name>A0A1C6RGX3_9ACTN</name>
<proteinExistence type="predicted"/>
<dbReference type="Proteomes" id="UP000198959">
    <property type="component" value="Unassembled WGS sequence"/>
</dbReference>
<protein>
    <submittedName>
        <fullName evidence="1">Uncharacterized protein</fullName>
    </submittedName>
</protein>
<evidence type="ECO:0000313" key="1">
    <source>
        <dbReference type="EMBL" id="SCL16415.1"/>
    </source>
</evidence>
<keyword evidence="2" id="KW-1185">Reference proteome</keyword>
<dbReference type="OrthoDB" id="9936428at2"/>
<gene>
    <name evidence="1" type="ORF">GA0074692_0024</name>
</gene>
<sequence>MRCDVCGLPDPYAGQGDGIGSCDCPRCDHGCGVARGSYLCSGDDGICDCEEYDCAGECCGIGNCTCTPDDDQPWPDDVIQPVVTIQPSGAHL</sequence>
<organism evidence="1 2">
    <name type="scientific">Micromonospora pallida</name>
    <dbReference type="NCBI Taxonomy" id="145854"/>
    <lineage>
        <taxon>Bacteria</taxon>
        <taxon>Bacillati</taxon>
        <taxon>Actinomycetota</taxon>
        <taxon>Actinomycetes</taxon>
        <taxon>Micromonosporales</taxon>
        <taxon>Micromonosporaceae</taxon>
        <taxon>Micromonospora</taxon>
    </lineage>
</organism>
<dbReference type="RefSeq" id="WP_091638475.1">
    <property type="nucleotide sequence ID" value="NZ_FMHW01000001.1"/>
</dbReference>
<evidence type="ECO:0000313" key="2">
    <source>
        <dbReference type="Proteomes" id="UP000198959"/>
    </source>
</evidence>
<dbReference type="EMBL" id="FMHW01000001">
    <property type="protein sequence ID" value="SCL16415.1"/>
    <property type="molecule type" value="Genomic_DNA"/>
</dbReference>
<accession>A0A1C6RGX3</accession>
<reference evidence="2" key="1">
    <citation type="submission" date="2016-06" db="EMBL/GenBank/DDBJ databases">
        <authorList>
            <person name="Varghese N."/>
            <person name="Submissions Spin"/>
        </authorList>
    </citation>
    <scope>NUCLEOTIDE SEQUENCE [LARGE SCALE GENOMIC DNA]</scope>
    <source>
        <strain evidence="2">DSM 43817</strain>
    </source>
</reference>